<keyword evidence="8" id="KW-1185">Reference proteome</keyword>
<feature type="transmembrane region" description="Helical" evidence="6">
    <location>
        <begin position="303"/>
        <end position="322"/>
    </location>
</feature>
<keyword evidence="4 6" id="KW-0472">Membrane</keyword>
<sequence length="662" mass="72840">MQASRDENTSGSFAAEGHGVHTLTREELQERIQRYNSERERFDVAPTRNQLLSRFTVFCLVINRTIASGIFTQPVNVLKYTGSSGAALLIWVVAGIIILCVVATWIELALTIPIHYVFRDGSWQRVSSPRNGGDKNYLEYIYKKPRDLMKCIFGIAFIIWGNLAGNALQFGVFMQLAINPTCREDDSSCFNHGYVVAWGVFVLTVCALLNISSRKYTMGLNNLFAVAKLAFVVVVAVVGISYGAVHGDGCRSITWAPAHPAESGNVGDIALALFFAMYPYTGYEQPFYVLSEVSRPQKTFAKATISAMVCVLILFPLTNVSYLCMNPYTGNAALADNMAIAFIERLSGLGSHSTAVRIVSIILAIFIFGNLMAQTYTASRVKQEVAKEGILPWSLFFATGNDTLISRLKRPRSDSTTANRNSTATLPHTHPYGPHHRSSTGVTASTGASRPANAIRNLDGHHEQAPFAATALHWAFEVILLLAIGLAQKRPSDAYGGLTYVYTYVVVGVLGFLTAAGLLYLKLDSWVSEMGILSRRNWARKSVWQSWLDPLPVLVATAGLGFLLIAAFVPPSEPKRTGGWPWWVGPTVGMGSALLGVVWWCGLVFVQWAGRWELQTQRLPVVEIDEDGQAVQKAELVEHVKVPVEGKGGRRRRREVWEEGDP</sequence>
<dbReference type="GeneID" id="89943431"/>
<proteinExistence type="predicted"/>
<evidence type="ECO:0000313" key="7">
    <source>
        <dbReference type="EMBL" id="KAK4108616.1"/>
    </source>
</evidence>
<feature type="transmembrane region" description="Helical" evidence="6">
    <location>
        <begin position="499"/>
        <end position="521"/>
    </location>
</feature>
<comment type="caution">
    <text evidence="7">The sequence shown here is derived from an EMBL/GenBank/DDBJ whole genome shotgun (WGS) entry which is preliminary data.</text>
</comment>
<evidence type="ECO:0000256" key="6">
    <source>
        <dbReference type="SAM" id="Phobius"/>
    </source>
</evidence>
<feature type="transmembrane region" description="Helical" evidence="6">
    <location>
        <begin position="192"/>
        <end position="211"/>
    </location>
</feature>
<feature type="transmembrane region" description="Helical" evidence="6">
    <location>
        <begin position="151"/>
        <end position="172"/>
    </location>
</feature>
<reference evidence="7" key="1">
    <citation type="journal article" date="2023" name="Mol. Phylogenet. Evol.">
        <title>Genome-scale phylogeny and comparative genomics of the fungal order Sordariales.</title>
        <authorList>
            <person name="Hensen N."/>
            <person name="Bonometti L."/>
            <person name="Westerberg I."/>
            <person name="Brannstrom I.O."/>
            <person name="Guillou S."/>
            <person name="Cros-Aarteil S."/>
            <person name="Calhoun S."/>
            <person name="Haridas S."/>
            <person name="Kuo A."/>
            <person name="Mondo S."/>
            <person name="Pangilinan J."/>
            <person name="Riley R."/>
            <person name="LaButti K."/>
            <person name="Andreopoulos B."/>
            <person name="Lipzen A."/>
            <person name="Chen C."/>
            <person name="Yan M."/>
            <person name="Daum C."/>
            <person name="Ng V."/>
            <person name="Clum A."/>
            <person name="Steindorff A."/>
            <person name="Ohm R.A."/>
            <person name="Martin F."/>
            <person name="Silar P."/>
            <person name="Natvig D.O."/>
            <person name="Lalanne C."/>
            <person name="Gautier V."/>
            <person name="Ament-Velasquez S.L."/>
            <person name="Kruys A."/>
            <person name="Hutchinson M.I."/>
            <person name="Powell A.J."/>
            <person name="Barry K."/>
            <person name="Miller A.N."/>
            <person name="Grigoriev I.V."/>
            <person name="Debuchy R."/>
            <person name="Gladieux P."/>
            <person name="Hiltunen Thoren M."/>
            <person name="Johannesson H."/>
        </authorList>
    </citation>
    <scope>NUCLEOTIDE SEQUENCE</scope>
    <source>
        <strain evidence="7">CBS 508.74</strain>
    </source>
</reference>
<feature type="region of interest" description="Disordered" evidence="5">
    <location>
        <begin position="408"/>
        <end position="447"/>
    </location>
</feature>
<dbReference type="Proteomes" id="UP001302812">
    <property type="component" value="Unassembled WGS sequence"/>
</dbReference>
<feature type="transmembrane region" description="Helical" evidence="6">
    <location>
        <begin position="265"/>
        <end position="283"/>
    </location>
</feature>
<dbReference type="GO" id="GO:0015179">
    <property type="term" value="F:L-amino acid transmembrane transporter activity"/>
    <property type="evidence" value="ECO:0007669"/>
    <property type="project" value="TreeGrafter"/>
</dbReference>
<comment type="subcellular location">
    <subcellularLocation>
        <location evidence="1">Membrane</location>
        <topology evidence="1">Multi-pass membrane protein</topology>
    </subcellularLocation>
</comment>
<keyword evidence="2 6" id="KW-0812">Transmembrane</keyword>
<accession>A0AAN6QJZ5</accession>
<reference evidence="7" key="2">
    <citation type="submission" date="2023-05" db="EMBL/GenBank/DDBJ databases">
        <authorList>
            <consortium name="Lawrence Berkeley National Laboratory"/>
            <person name="Steindorff A."/>
            <person name="Hensen N."/>
            <person name="Bonometti L."/>
            <person name="Westerberg I."/>
            <person name="Brannstrom I.O."/>
            <person name="Guillou S."/>
            <person name="Cros-Aarteil S."/>
            <person name="Calhoun S."/>
            <person name="Haridas S."/>
            <person name="Kuo A."/>
            <person name="Mondo S."/>
            <person name="Pangilinan J."/>
            <person name="Riley R."/>
            <person name="Labutti K."/>
            <person name="Andreopoulos B."/>
            <person name="Lipzen A."/>
            <person name="Chen C."/>
            <person name="Yanf M."/>
            <person name="Daum C."/>
            <person name="Ng V."/>
            <person name="Clum A."/>
            <person name="Ohm R."/>
            <person name="Martin F."/>
            <person name="Silar P."/>
            <person name="Natvig D."/>
            <person name="Lalanne C."/>
            <person name="Gautier V."/>
            <person name="Ament-Velasquez S.L."/>
            <person name="Kruys A."/>
            <person name="Hutchinson M.I."/>
            <person name="Powell A.J."/>
            <person name="Barry K."/>
            <person name="Miller A.N."/>
            <person name="Grigoriev I.V."/>
            <person name="Debuchy R."/>
            <person name="Gladieux P."/>
            <person name="Thoren M.H."/>
            <person name="Johannesson H."/>
        </authorList>
    </citation>
    <scope>NUCLEOTIDE SEQUENCE</scope>
    <source>
        <strain evidence="7">CBS 508.74</strain>
    </source>
</reference>
<evidence type="ECO:0000256" key="1">
    <source>
        <dbReference type="ARBA" id="ARBA00004141"/>
    </source>
</evidence>
<evidence type="ECO:0000256" key="5">
    <source>
        <dbReference type="SAM" id="MobiDB-lite"/>
    </source>
</evidence>
<dbReference type="GO" id="GO:0016020">
    <property type="term" value="C:membrane"/>
    <property type="evidence" value="ECO:0007669"/>
    <property type="project" value="UniProtKB-SubCell"/>
</dbReference>
<feature type="transmembrane region" description="Helical" evidence="6">
    <location>
        <begin position="51"/>
        <end position="71"/>
    </location>
</feature>
<evidence type="ECO:0000313" key="8">
    <source>
        <dbReference type="Proteomes" id="UP001302812"/>
    </source>
</evidence>
<evidence type="ECO:0000256" key="2">
    <source>
        <dbReference type="ARBA" id="ARBA00022692"/>
    </source>
</evidence>
<protein>
    <recommendedName>
        <fullName evidence="9">Amino acid transporter</fullName>
    </recommendedName>
</protein>
<feature type="compositionally biased region" description="Polar residues" evidence="5">
    <location>
        <begin position="414"/>
        <end position="426"/>
    </location>
</feature>
<dbReference type="Gene3D" id="1.20.1740.10">
    <property type="entry name" value="Amino acid/polyamine transporter I"/>
    <property type="match status" value="1"/>
</dbReference>
<dbReference type="EMBL" id="MU853362">
    <property type="protein sequence ID" value="KAK4108616.1"/>
    <property type="molecule type" value="Genomic_DNA"/>
</dbReference>
<dbReference type="RefSeq" id="XP_064666186.1">
    <property type="nucleotide sequence ID" value="XM_064819305.1"/>
</dbReference>
<feature type="transmembrane region" description="Helical" evidence="6">
    <location>
        <begin position="91"/>
        <end position="118"/>
    </location>
</feature>
<feature type="transmembrane region" description="Helical" evidence="6">
    <location>
        <begin position="588"/>
        <end position="609"/>
    </location>
</feature>
<dbReference type="Pfam" id="PF13520">
    <property type="entry name" value="AA_permease_2"/>
    <property type="match status" value="2"/>
</dbReference>
<name>A0AAN6QJZ5_9PEZI</name>
<evidence type="ECO:0000256" key="3">
    <source>
        <dbReference type="ARBA" id="ARBA00022989"/>
    </source>
</evidence>
<evidence type="ECO:0000256" key="4">
    <source>
        <dbReference type="ARBA" id="ARBA00023136"/>
    </source>
</evidence>
<keyword evidence="3 6" id="KW-1133">Transmembrane helix</keyword>
<feature type="transmembrane region" description="Helical" evidence="6">
    <location>
        <begin position="465"/>
        <end position="487"/>
    </location>
</feature>
<feature type="transmembrane region" description="Helical" evidence="6">
    <location>
        <begin position="223"/>
        <end position="245"/>
    </location>
</feature>
<organism evidence="7 8">
    <name type="scientific">Canariomyces notabilis</name>
    <dbReference type="NCBI Taxonomy" id="2074819"/>
    <lineage>
        <taxon>Eukaryota</taxon>
        <taxon>Fungi</taxon>
        <taxon>Dikarya</taxon>
        <taxon>Ascomycota</taxon>
        <taxon>Pezizomycotina</taxon>
        <taxon>Sordariomycetes</taxon>
        <taxon>Sordariomycetidae</taxon>
        <taxon>Sordariales</taxon>
        <taxon>Chaetomiaceae</taxon>
        <taxon>Canariomyces</taxon>
    </lineage>
</organism>
<dbReference type="PANTHER" id="PTHR11785">
    <property type="entry name" value="AMINO ACID TRANSPORTER"/>
    <property type="match status" value="1"/>
</dbReference>
<dbReference type="AlphaFoldDB" id="A0AAN6QJZ5"/>
<dbReference type="InterPro" id="IPR050598">
    <property type="entry name" value="AminoAcid_Transporter"/>
</dbReference>
<feature type="transmembrane region" description="Helical" evidence="6">
    <location>
        <begin position="354"/>
        <end position="373"/>
    </location>
</feature>
<evidence type="ECO:0008006" key="9">
    <source>
        <dbReference type="Google" id="ProtNLM"/>
    </source>
</evidence>
<dbReference type="InterPro" id="IPR002293">
    <property type="entry name" value="AA/rel_permease1"/>
</dbReference>
<dbReference type="PANTHER" id="PTHR11785:SF382">
    <property type="entry name" value="LOW-AFFINITY METHIONINE PERMEASE"/>
    <property type="match status" value="1"/>
</dbReference>
<feature type="transmembrane region" description="Helical" evidence="6">
    <location>
        <begin position="542"/>
        <end position="568"/>
    </location>
</feature>
<gene>
    <name evidence="7" type="ORF">N656DRAFT_848560</name>
</gene>